<protein>
    <submittedName>
        <fullName evidence="1">Uncharacterized protein</fullName>
    </submittedName>
</protein>
<dbReference type="Proteomes" id="UP001597340">
    <property type="component" value="Unassembled WGS sequence"/>
</dbReference>
<evidence type="ECO:0000313" key="2">
    <source>
        <dbReference type="Proteomes" id="UP001597340"/>
    </source>
</evidence>
<name>A0ABW4DGN6_9BACL</name>
<sequence>MGNDFFNAEIWEKAWKEDSHISVNKNEEGCIDAAHAFDQKAPAFDKEVFSDEGRR</sequence>
<gene>
    <name evidence="1" type="ORF">ACFQ5D_16680</name>
</gene>
<keyword evidence="2" id="KW-1185">Reference proteome</keyword>
<dbReference type="EMBL" id="JBHTNZ010000025">
    <property type="protein sequence ID" value="MFD1462988.1"/>
    <property type="molecule type" value="Genomic_DNA"/>
</dbReference>
<proteinExistence type="predicted"/>
<accession>A0ABW4DGN6</accession>
<organism evidence="1 2">
    <name type="scientific">Paenibacillus farraposensis</name>
    <dbReference type="NCBI Taxonomy" id="2807095"/>
    <lineage>
        <taxon>Bacteria</taxon>
        <taxon>Bacillati</taxon>
        <taxon>Bacillota</taxon>
        <taxon>Bacilli</taxon>
        <taxon>Bacillales</taxon>
        <taxon>Paenibacillaceae</taxon>
        <taxon>Paenibacillus</taxon>
    </lineage>
</organism>
<reference evidence="2" key="1">
    <citation type="journal article" date="2019" name="Int. J. Syst. Evol. Microbiol.">
        <title>The Global Catalogue of Microorganisms (GCM) 10K type strain sequencing project: providing services to taxonomists for standard genome sequencing and annotation.</title>
        <authorList>
            <consortium name="The Broad Institute Genomics Platform"/>
            <consortium name="The Broad Institute Genome Sequencing Center for Infectious Disease"/>
            <person name="Wu L."/>
            <person name="Ma J."/>
        </authorList>
    </citation>
    <scope>NUCLEOTIDE SEQUENCE [LARGE SCALE GENOMIC DNA]</scope>
    <source>
        <strain evidence="2">CCM 9147</strain>
    </source>
</reference>
<comment type="caution">
    <text evidence="1">The sequence shown here is derived from an EMBL/GenBank/DDBJ whole genome shotgun (WGS) entry which is preliminary data.</text>
</comment>
<evidence type="ECO:0000313" key="1">
    <source>
        <dbReference type="EMBL" id="MFD1462988.1"/>
    </source>
</evidence>
<dbReference type="RefSeq" id="WP_377570626.1">
    <property type="nucleotide sequence ID" value="NZ_JBHTNZ010000025.1"/>
</dbReference>